<comment type="caution">
    <text evidence="1">The sequence shown here is derived from an EMBL/GenBank/DDBJ whole genome shotgun (WGS) entry which is preliminary data.</text>
</comment>
<dbReference type="Proteomes" id="UP000257123">
    <property type="component" value="Unassembled WGS sequence"/>
</dbReference>
<sequence length="73" mass="7740">MCSGEGVAVGAVKLSRDWLIPTGQLTPLKAAALTYKAVAEREGKAMKTPMDFLKEGAEELCVKPAQAVCPLLH</sequence>
<reference evidence="3 4" key="1">
    <citation type="submission" date="2017-07" db="EMBL/GenBank/DDBJ databases">
        <title>Draft genome sequence of aerobic hyperthermophilic archaea, Pyrobaculum aerophilum YKB31 and YKB32.</title>
        <authorList>
            <person name="Mochizuki T."/>
            <person name="Berliner A.J."/>
            <person name="Yoshida-Takashima Y."/>
            <person name="Takaki Y."/>
            <person name="Nunoura T."/>
            <person name="Takai K."/>
        </authorList>
    </citation>
    <scope>NUCLEOTIDE SEQUENCE [LARGE SCALE GENOMIC DNA]</scope>
    <source>
        <strain evidence="1 4">YKB31</strain>
        <strain evidence="2 3">YKB32</strain>
    </source>
</reference>
<gene>
    <name evidence="1" type="ORF">CGL51_00170</name>
    <name evidence="2" type="ORF">CGL52_02135</name>
</gene>
<dbReference type="AlphaFoldDB" id="A0A371R3Y5"/>
<evidence type="ECO:0000313" key="4">
    <source>
        <dbReference type="Proteomes" id="UP000257123"/>
    </source>
</evidence>
<protein>
    <submittedName>
        <fullName evidence="1">Uncharacterized protein</fullName>
    </submittedName>
</protein>
<dbReference type="EMBL" id="NMUE01000001">
    <property type="protein sequence ID" value="RFA98495.1"/>
    <property type="molecule type" value="Genomic_DNA"/>
</dbReference>
<evidence type="ECO:0000313" key="3">
    <source>
        <dbReference type="Proteomes" id="UP000256877"/>
    </source>
</evidence>
<dbReference type="Proteomes" id="UP000256877">
    <property type="component" value="Unassembled WGS sequence"/>
</dbReference>
<evidence type="ECO:0000313" key="2">
    <source>
        <dbReference type="EMBL" id="RFA99984.1"/>
    </source>
</evidence>
<evidence type="ECO:0000313" key="1">
    <source>
        <dbReference type="EMBL" id="RFA98495.1"/>
    </source>
</evidence>
<organism evidence="1 4">
    <name type="scientific">Pyrobaculum aerophilum</name>
    <dbReference type="NCBI Taxonomy" id="13773"/>
    <lineage>
        <taxon>Archaea</taxon>
        <taxon>Thermoproteota</taxon>
        <taxon>Thermoprotei</taxon>
        <taxon>Thermoproteales</taxon>
        <taxon>Thermoproteaceae</taxon>
        <taxon>Pyrobaculum</taxon>
    </lineage>
</organism>
<dbReference type="EMBL" id="NMUF01000004">
    <property type="protein sequence ID" value="RFA99984.1"/>
    <property type="molecule type" value="Genomic_DNA"/>
</dbReference>
<name>A0A371R3Y5_9CREN</name>
<accession>A0A371R3Y5</accession>
<proteinExistence type="predicted"/>